<dbReference type="Proteomes" id="UP001106592">
    <property type="component" value="Unassembled WGS sequence"/>
</dbReference>
<feature type="chain" id="PRO_5040185577" evidence="1">
    <location>
        <begin position="29"/>
        <end position="113"/>
    </location>
</feature>
<protein>
    <submittedName>
        <fullName evidence="2">Uncharacterized protein</fullName>
    </submittedName>
</protein>
<sequence length="113" mass="12491">MIKKHLPGPRKGLPLNLALGLVAMGLSACSITPEPLSLDQQLAQATGDRSTMFDHQEPVSQPIDLEQAMARAVKYNLQQRLGLMERALEDNLLDQQRYDMLPKLAARAGWRGA</sequence>
<organism evidence="2 3">
    <name type="scientific">Pseudomonas aegrilactucae</name>
    <dbReference type="NCBI Taxonomy" id="2854028"/>
    <lineage>
        <taxon>Bacteria</taxon>
        <taxon>Pseudomonadati</taxon>
        <taxon>Pseudomonadota</taxon>
        <taxon>Gammaproteobacteria</taxon>
        <taxon>Pseudomonadales</taxon>
        <taxon>Pseudomonadaceae</taxon>
        <taxon>Pseudomonas</taxon>
    </lineage>
</organism>
<accession>A0A9Q3AEC8</accession>
<proteinExistence type="predicted"/>
<reference evidence="2" key="2">
    <citation type="journal article" date="2023" name="Plant Pathol.">
        <title>Dismantling and reorganizing Pseudomonas marginalis sensu#lato.</title>
        <authorList>
            <person name="Sawada H."/>
            <person name="Fujikawa T."/>
            <person name="Satou M."/>
        </authorList>
    </citation>
    <scope>NUCLEOTIDE SEQUENCE</scope>
    <source>
        <strain evidence="2">MAFF 301350</strain>
    </source>
</reference>
<comment type="caution">
    <text evidence="2">The sequence shown here is derived from an EMBL/GenBank/DDBJ whole genome shotgun (WGS) entry which is preliminary data.</text>
</comment>
<keyword evidence="1" id="KW-0732">Signal</keyword>
<evidence type="ECO:0000256" key="1">
    <source>
        <dbReference type="SAM" id="SignalP"/>
    </source>
</evidence>
<dbReference type="AlphaFoldDB" id="A0A9Q3AEC8"/>
<feature type="signal peptide" evidence="1">
    <location>
        <begin position="1"/>
        <end position="28"/>
    </location>
</feature>
<reference evidence="2" key="1">
    <citation type="journal article" date="2022" name="Int. J. Syst. Evol. Microbiol.">
        <title>Pseudomonas aegrilactucae sp. nov. and Pseudomonas morbosilactucae sp. nov., pathogens causing bacterial rot of lettuce in Japan.</title>
        <authorList>
            <person name="Sawada H."/>
            <person name="Fujikawa T."/>
            <person name="Satou M."/>
        </authorList>
    </citation>
    <scope>NUCLEOTIDE SEQUENCE</scope>
    <source>
        <strain evidence="2">MAFF 301350</strain>
    </source>
</reference>
<evidence type="ECO:0000313" key="2">
    <source>
        <dbReference type="EMBL" id="MBV6287883.1"/>
    </source>
</evidence>
<dbReference type="PROSITE" id="PS51257">
    <property type="entry name" value="PROKAR_LIPOPROTEIN"/>
    <property type="match status" value="1"/>
</dbReference>
<dbReference type="EMBL" id="JAHTBI010000043">
    <property type="protein sequence ID" value="MBV6287883.1"/>
    <property type="molecule type" value="Genomic_DNA"/>
</dbReference>
<name>A0A9Q3AEC8_9PSED</name>
<gene>
    <name evidence="2" type="ORF">KUO17_12745</name>
</gene>
<keyword evidence="3" id="KW-1185">Reference proteome</keyword>
<evidence type="ECO:0000313" key="3">
    <source>
        <dbReference type="Proteomes" id="UP001106592"/>
    </source>
</evidence>
<dbReference type="RefSeq" id="WP_217975913.1">
    <property type="nucleotide sequence ID" value="NZ_JAHTBI010000043.1"/>
</dbReference>